<dbReference type="EMBL" id="JASBWV010000027">
    <property type="protein sequence ID" value="KAJ9118783.1"/>
    <property type="molecule type" value="Genomic_DNA"/>
</dbReference>
<comment type="caution">
    <text evidence="1">The sequence shown here is derived from an EMBL/GenBank/DDBJ whole genome shotgun (WGS) entry which is preliminary data.</text>
</comment>
<gene>
    <name evidence="1" type="ORF">QFC24_005982</name>
</gene>
<organism evidence="1 2">
    <name type="scientific">Naganishia onofrii</name>
    <dbReference type="NCBI Taxonomy" id="1851511"/>
    <lineage>
        <taxon>Eukaryota</taxon>
        <taxon>Fungi</taxon>
        <taxon>Dikarya</taxon>
        <taxon>Basidiomycota</taxon>
        <taxon>Agaricomycotina</taxon>
        <taxon>Tremellomycetes</taxon>
        <taxon>Filobasidiales</taxon>
        <taxon>Filobasidiaceae</taxon>
        <taxon>Naganishia</taxon>
    </lineage>
</organism>
<reference evidence="1" key="1">
    <citation type="submission" date="2023-04" db="EMBL/GenBank/DDBJ databases">
        <title>Draft Genome sequencing of Naganishia species isolated from polar environments using Oxford Nanopore Technology.</title>
        <authorList>
            <person name="Leo P."/>
            <person name="Venkateswaran K."/>
        </authorList>
    </citation>
    <scope>NUCLEOTIDE SEQUENCE</scope>
    <source>
        <strain evidence="1">DBVPG 5303</strain>
    </source>
</reference>
<evidence type="ECO:0000313" key="1">
    <source>
        <dbReference type="EMBL" id="KAJ9118783.1"/>
    </source>
</evidence>
<accession>A0ACC2X4T6</accession>
<sequence length="899" mass="96543">MAEESRNPSQPQYQSLPLSVIDYNQQANARSASDWTATKTPRDQSESILLSLRPPPDLATANTPPNYPADIDHSMTSLLDEDDMLFEVDFDTETLQQMSDVYQKHRFPSDEEVQSLAAQAAGRMGSAEEGTSQVDEPELQRKVREWFSKERTKDAKNGKPLPTPGTMSPKQNSFNSAMQNHASPGGSLPMPPAFGNLGLNESHPDSPSNTVALRQGGSTVGRHDSTAQHNIGEQVIIDQVQQVINGNSVEGAIDPDLTGLPSVPGNWGAATSSTRDTARIIDFDHATQYADGEMVVDPDLMDVPQPPADDPANLPSPTTLMAIAAAQGDELPAGYSNAERMSLSLGAAFEHREGQKMNGNGFDTGNADLGVDDETKTQVDSQGSGSERPEIDLVAWLRKSYNFLPPPHPNNNAPTVLREDLYTQMARDLPSSCPLPSKDQVAALVVKAFPQATWESSVTEGPVYAVRGLVKKTGANSKHRYTKSCNLSDLADVALNRELTASTEAENASNDHQSPPESASASLVTGTPRRSALDDLAHAAGLVEQSPMEANGQFATLEDAVNAARNEGMALKKRRMTATSSVIVSPQMGPTDDPVGTTDWQATGWSTSQGNPYGLGWPHDTTLHSVVSQFQTGEELPPVPNGSDATATAGPIKRKRASTKGNSKRAVQQNSAGLLPPDGQSSSRTPSAQAGPSSSRSSSTKGKQKKPIYTNQANVSSTDPNVKHYKPNFTYHELITHEIKRSAEGRLQLSEIYRRISERYPYFKLGEPGWQNSIRHNLSLKKCFVRVDRPSDNAADKAGKGGWWTYNPGTDADGRPGRKGLSGKGTGEYRKGSTPSDIASRSGSREREMEAEENINAEAAAAAAAVAAASLSGSASATPQILPHYPAFQFDQNTIQQGL</sequence>
<keyword evidence="2" id="KW-1185">Reference proteome</keyword>
<dbReference type="Proteomes" id="UP001234202">
    <property type="component" value="Unassembled WGS sequence"/>
</dbReference>
<name>A0ACC2X4T6_9TREE</name>
<protein>
    <submittedName>
        <fullName evidence="1">Uncharacterized protein</fullName>
    </submittedName>
</protein>
<proteinExistence type="predicted"/>
<evidence type="ECO:0000313" key="2">
    <source>
        <dbReference type="Proteomes" id="UP001234202"/>
    </source>
</evidence>